<sequence length="269" mass="30780">MSTPVDRETDFLWQAIELLILHSLDAGVSYNTGSNQKADLTFHVSDRPSMTRHRVYCEDVYPHQDSSHLNPVCDLAGRSQIMTASHEFHICHRKSQAEVGKDTRGTYLLRYLYDKPLPPPPVSRWSLNTSEISVPTDSYRPGLHSFLPELHSDSESSSLTSGCYSEFDKYSIVPQDGPSARISTSLTRSLAEAAIEANFIAERSKFNLQTIRCQYPECLDFFPDEKALKFHIHMHKLHYTQSKPVNTMSEIFRRMFKSVCCTHNNFLEK</sequence>
<evidence type="ECO:0000313" key="2">
    <source>
        <dbReference type="EMBL" id="TDL21433.1"/>
    </source>
</evidence>
<name>A0A4Y7Q1B6_9AGAM</name>
<accession>A0A4Y7Q1B6</accession>
<proteinExistence type="predicted"/>
<organism evidence="2 3">
    <name type="scientific">Rickenella mellea</name>
    <dbReference type="NCBI Taxonomy" id="50990"/>
    <lineage>
        <taxon>Eukaryota</taxon>
        <taxon>Fungi</taxon>
        <taxon>Dikarya</taxon>
        <taxon>Basidiomycota</taxon>
        <taxon>Agaricomycotina</taxon>
        <taxon>Agaricomycetes</taxon>
        <taxon>Hymenochaetales</taxon>
        <taxon>Rickenellaceae</taxon>
        <taxon>Rickenella</taxon>
    </lineage>
</organism>
<dbReference type="InterPro" id="IPR013087">
    <property type="entry name" value="Znf_C2H2_type"/>
</dbReference>
<dbReference type="AlphaFoldDB" id="A0A4Y7Q1B6"/>
<dbReference type="OrthoDB" id="3258262at2759"/>
<evidence type="ECO:0000259" key="1">
    <source>
        <dbReference type="PROSITE" id="PS00028"/>
    </source>
</evidence>
<dbReference type="PROSITE" id="PS00028">
    <property type="entry name" value="ZINC_FINGER_C2H2_1"/>
    <property type="match status" value="1"/>
</dbReference>
<gene>
    <name evidence="2" type="ORF">BD410DRAFT_789886</name>
</gene>
<keyword evidence="3" id="KW-1185">Reference proteome</keyword>
<evidence type="ECO:0000313" key="3">
    <source>
        <dbReference type="Proteomes" id="UP000294933"/>
    </source>
</evidence>
<reference evidence="2 3" key="1">
    <citation type="submission" date="2018-06" db="EMBL/GenBank/DDBJ databases">
        <title>A transcriptomic atlas of mushroom development highlights an independent origin of complex multicellularity.</title>
        <authorList>
            <consortium name="DOE Joint Genome Institute"/>
            <person name="Krizsan K."/>
            <person name="Almasi E."/>
            <person name="Merenyi Z."/>
            <person name="Sahu N."/>
            <person name="Viragh M."/>
            <person name="Koszo T."/>
            <person name="Mondo S."/>
            <person name="Kiss B."/>
            <person name="Balint B."/>
            <person name="Kues U."/>
            <person name="Barry K."/>
            <person name="Hegedus J.C."/>
            <person name="Henrissat B."/>
            <person name="Johnson J."/>
            <person name="Lipzen A."/>
            <person name="Ohm R."/>
            <person name="Nagy I."/>
            <person name="Pangilinan J."/>
            <person name="Yan J."/>
            <person name="Xiong Y."/>
            <person name="Grigoriev I.V."/>
            <person name="Hibbett D.S."/>
            <person name="Nagy L.G."/>
        </authorList>
    </citation>
    <scope>NUCLEOTIDE SEQUENCE [LARGE SCALE GENOMIC DNA]</scope>
    <source>
        <strain evidence="2 3">SZMC22713</strain>
    </source>
</reference>
<dbReference type="EMBL" id="ML170181">
    <property type="protein sequence ID" value="TDL21433.1"/>
    <property type="molecule type" value="Genomic_DNA"/>
</dbReference>
<dbReference type="VEuPathDB" id="FungiDB:BD410DRAFT_789886"/>
<feature type="domain" description="C2H2-type" evidence="1">
    <location>
        <begin position="213"/>
        <end position="235"/>
    </location>
</feature>
<protein>
    <recommendedName>
        <fullName evidence="1">C2H2-type domain-containing protein</fullName>
    </recommendedName>
</protein>
<dbReference type="Proteomes" id="UP000294933">
    <property type="component" value="Unassembled WGS sequence"/>
</dbReference>